<feature type="compositionally biased region" description="Low complexity" evidence="5">
    <location>
        <begin position="45"/>
        <end position="61"/>
    </location>
</feature>
<gene>
    <name evidence="7" type="ORF">RISW2_09080</name>
</gene>
<dbReference type="PANTHER" id="PTHR43178">
    <property type="entry name" value="DIHYDROLIPOAMIDE ACETYLTRANSFERASE COMPONENT OF PYRUVATE DEHYDROGENASE COMPLEX"/>
    <property type="match status" value="1"/>
</dbReference>
<dbReference type="eggNOG" id="COG0508">
    <property type="taxonomic scope" value="Bacteria"/>
</dbReference>
<evidence type="ECO:0000313" key="8">
    <source>
        <dbReference type="Proteomes" id="UP000023430"/>
    </source>
</evidence>
<comment type="cofactor">
    <cofactor evidence="1">
        <name>(R)-lipoate</name>
        <dbReference type="ChEBI" id="CHEBI:83088"/>
    </cofactor>
</comment>
<dbReference type="PROSITE" id="PS51826">
    <property type="entry name" value="PSBD"/>
    <property type="match status" value="1"/>
</dbReference>
<evidence type="ECO:0000259" key="6">
    <source>
        <dbReference type="PROSITE" id="PS51826"/>
    </source>
</evidence>
<dbReference type="STRING" id="1449351.RISW2_09080"/>
<keyword evidence="8" id="KW-1185">Reference proteome</keyword>
<dbReference type="GO" id="GO:0005737">
    <property type="term" value="C:cytoplasm"/>
    <property type="evidence" value="ECO:0007669"/>
    <property type="project" value="TreeGrafter"/>
</dbReference>
<protein>
    <recommendedName>
        <fullName evidence="6">Peripheral subunit-binding (PSBD) domain-containing protein</fullName>
    </recommendedName>
</protein>
<dbReference type="EMBL" id="JAME01000021">
    <property type="protein sequence ID" value="ETX28280.1"/>
    <property type="molecule type" value="Genomic_DNA"/>
</dbReference>
<dbReference type="InterPro" id="IPR050743">
    <property type="entry name" value="2-oxoacid_DH_E2_comp"/>
</dbReference>
<keyword evidence="3" id="KW-0808">Transferase</keyword>
<dbReference type="AlphaFoldDB" id="X7F634"/>
<feature type="compositionally biased region" description="Pro residues" evidence="5">
    <location>
        <begin position="62"/>
        <end position="73"/>
    </location>
</feature>
<evidence type="ECO:0000256" key="3">
    <source>
        <dbReference type="ARBA" id="ARBA00022679"/>
    </source>
</evidence>
<organism evidence="7 8">
    <name type="scientific">Roseivivax isoporae LMG 25204</name>
    <dbReference type="NCBI Taxonomy" id="1449351"/>
    <lineage>
        <taxon>Bacteria</taxon>
        <taxon>Pseudomonadati</taxon>
        <taxon>Pseudomonadota</taxon>
        <taxon>Alphaproteobacteria</taxon>
        <taxon>Rhodobacterales</taxon>
        <taxon>Roseobacteraceae</taxon>
        <taxon>Roseivivax</taxon>
    </lineage>
</organism>
<comment type="caution">
    <text evidence="7">The sequence shown here is derived from an EMBL/GenBank/DDBJ whole genome shotgun (WGS) entry which is preliminary data.</text>
</comment>
<dbReference type="GO" id="GO:0031405">
    <property type="term" value="F:lipoic acid binding"/>
    <property type="evidence" value="ECO:0007669"/>
    <property type="project" value="TreeGrafter"/>
</dbReference>
<dbReference type="Pfam" id="PF02817">
    <property type="entry name" value="E3_binding"/>
    <property type="match status" value="1"/>
</dbReference>
<dbReference type="GO" id="GO:0016407">
    <property type="term" value="F:acetyltransferase activity"/>
    <property type="evidence" value="ECO:0007669"/>
    <property type="project" value="TreeGrafter"/>
</dbReference>
<sequence length="210" mass="20902">MSGVPVTAPRIAASPLARRLAAERGVELSALRGSGPGGRILADDVPGGAPRAASAPAAPTVPEAPPEPTPAPRAAPASYRLSRMVASATLDLFVAEFGRVREVRITDILAEAARRVSPDGAAVTVDPGRAPDAGARGALGLCDMTAAGHVAFDPAPAGALSAVLGVSRPEAGVFRIALVADAAALPPTDGAALIAALADLIEHPAPLFSR</sequence>
<feature type="region of interest" description="Disordered" evidence="5">
    <location>
        <begin position="32"/>
        <end position="75"/>
    </location>
</feature>
<comment type="similarity">
    <text evidence="2">Belongs to the 2-oxoacid dehydrogenase family.</text>
</comment>
<name>X7F634_9RHOB</name>
<evidence type="ECO:0000256" key="5">
    <source>
        <dbReference type="SAM" id="MobiDB-lite"/>
    </source>
</evidence>
<proteinExistence type="inferred from homology"/>
<dbReference type="Gene3D" id="4.10.320.10">
    <property type="entry name" value="E3-binding domain"/>
    <property type="match status" value="1"/>
</dbReference>
<dbReference type="Proteomes" id="UP000023430">
    <property type="component" value="Unassembled WGS sequence"/>
</dbReference>
<dbReference type="PANTHER" id="PTHR43178:SF5">
    <property type="entry name" value="LIPOAMIDE ACYLTRANSFERASE COMPONENT OF BRANCHED-CHAIN ALPHA-KETO ACID DEHYDROGENASE COMPLEX, MITOCHONDRIAL"/>
    <property type="match status" value="1"/>
</dbReference>
<evidence type="ECO:0000256" key="2">
    <source>
        <dbReference type="ARBA" id="ARBA00007317"/>
    </source>
</evidence>
<dbReference type="InterPro" id="IPR004167">
    <property type="entry name" value="PSBD"/>
</dbReference>
<dbReference type="SUPFAM" id="SSF47005">
    <property type="entry name" value="Peripheral subunit-binding domain of 2-oxo acid dehydrogenase complex"/>
    <property type="match status" value="1"/>
</dbReference>
<feature type="domain" description="Peripheral subunit-binding (PSBD)" evidence="6">
    <location>
        <begin position="12"/>
        <end position="49"/>
    </location>
</feature>
<keyword evidence="4" id="KW-0012">Acyltransferase</keyword>
<evidence type="ECO:0000313" key="7">
    <source>
        <dbReference type="EMBL" id="ETX28280.1"/>
    </source>
</evidence>
<reference evidence="7 8" key="1">
    <citation type="submission" date="2014-01" db="EMBL/GenBank/DDBJ databases">
        <title>Roseivivax isoporae LMG 25204 Genome Sequencing.</title>
        <authorList>
            <person name="Lai Q."/>
            <person name="Li G."/>
            <person name="Shao Z."/>
        </authorList>
    </citation>
    <scope>NUCLEOTIDE SEQUENCE [LARGE SCALE GENOMIC DNA]</scope>
    <source>
        <strain evidence="7 8">LMG 25204</strain>
    </source>
</reference>
<accession>X7F634</accession>
<evidence type="ECO:0000256" key="4">
    <source>
        <dbReference type="ARBA" id="ARBA00023315"/>
    </source>
</evidence>
<dbReference type="InterPro" id="IPR036625">
    <property type="entry name" value="E3-bd_dom_sf"/>
</dbReference>
<evidence type="ECO:0000256" key="1">
    <source>
        <dbReference type="ARBA" id="ARBA00001938"/>
    </source>
</evidence>